<organism evidence="1 2">
    <name type="scientific">Prosthecobacter debontii</name>
    <dbReference type="NCBI Taxonomy" id="48467"/>
    <lineage>
        <taxon>Bacteria</taxon>
        <taxon>Pseudomonadati</taxon>
        <taxon>Verrucomicrobiota</taxon>
        <taxon>Verrucomicrobiia</taxon>
        <taxon>Verrucomicrobiales</taxon>
        <taxon>Verrucomicrobiaceae</taxon>
        <taxon>Prosthecobacter</taxon>
    </lineage>
</organism>
<dbReference type="RefSeq" id="WP_078811451.1">
    <property type="nucleotide sequence ID" value="NZ_FUYE01000001.1"/>
</dbReference>
<dbReference type="AlphaFoldDB" id="A0A1T4WH20"/>
<dbReference type="EMBL" id="FUYE01000001">
    <property type="protein sequence ID" value="SKA76636.1"/>
    <property type="molecule type" value="Genomic_DNA"/>
</dbReference>
<keyword evidence="2" id="KW-1185">Reference proteome</keyword>
<protein>
    <submittedName>
        <fullName evidence="1">Uncharacterized protein</fullName>
    </submittedName>
</protein>
<evidence type="ECO:0000313" key="2">
    <source>
        <dbReference type="Proteomes" id="UP000190774"/>
    </source>
</evidence>
<name>A0A1T4WH20_9BACT</name>
<proteinExistence type="predicted"/>
<gene>
    <name evidence="1" type="ORF">SAMN02745166_00219</name>
</gene>
<reference evidence="2" key="1">
    <citation type="submission" date="2017-02" db="EMBL/GenBank/DDBJ databases">
        <authorList>
            <person name="Varghese N."/>
            <person name="Submissions S."/>
        </authorList>
    </citation>
    <scope>NUCLEOTIDE SEQUENCE [LARGE SCALE GENOMIC DNA]</scope>
    <source>
        <strain evidence="2">ATCC 700200</strain>
    </source>
</reference>
<dbReference type="Proteomes" id="UP000190774">
    <property type="component" value="Unassembled WGS sequence"/>
</dbReference>
<sequence length="134" mass="14852">MRCSKTVPALHNFLFMIPAGVTRAEEEIILNLARRLTSMGYVYVASSGVETMTDRDDMRFLPLHPRALPSFGSMTGVFVVHNPGLAMLARVNYPDAHVLVIDPARIQEDLADFEPETVIASWPAARMTLPRQAA</sequence>
<dbReference type="OrthoDB" id="9846920at2"/>
<accession>A0A1T4WH20</accession>
<evidence type="ECO:0000313" key="1">
    <source>
        <dbReference type="EMBL" id="SKA76636.1"/>
    </source>
</evidence>